<dbReference type="EMBL" id="JABSTQ010009945">
    <property type="protein sequence ID" value="KAG0424719.1"/>
    <property type="molecule type" value="Genomic_DNA"/>
</dbReference>
<sequence length="133" mass="14685">ENRWLLMPFIGLTGCGIVTLVLILAIYVTCLPTYGYQAPNAIGGIVSALTVVLLRAYVLLVAVSYYQELQERDVQQGGAVPSVSSGVPQTHIDDLPDHKRHPPFLLHYLQEPPPYESIDSAESKGDFAMRLYI</sequence>
<accession>A0AC60PUK2</accession>
<comment type="caution">
    <text evidence="1">The sequence shown here is derived from an EMBL/GenBank/DDBJ whole genome shotgun (WGS) entry which is preliminary data.</text>
</comment>
<name>A0AC60PUK2_IXOPE</name>
<keyword evidence="2" id="KW-1185">Reference proteome</keyword>
<reference evidence="1 2" key="1">
    <citation type="journal article" date="2020" name="Cell">
        <title>Large-Scale Comparative Analyses of Tick Genomes Elucidate Their Genetic Diversity and Vector Capacities.</title>
        <authorList>
            <consortium name="Tick Genome and Microbiome Consortium (TIGMIC)"/>
            <person name="Jia N."/>
            <person name="Wang J."/>
            <person name="Shi W."/>
            <person name="Du L."/>
            <person name="Sun Y."/>
            <person name="Zhan W."/>
            <person name="Jiang J.F."/>
            <person name="Wang Q."/>
            <person name="Zhang B."/>
            <person name="Ji P."/>
            <person name="Bell-Sakyi L."/>
            <person name="Cui X.M."/>
            <person name="Yuan T.T."/>
            <person name="Jiang B.G."/>
            <person name="Yang W.F."/>
            <person name="Lam T.T."/>
            <person name="Chang Q.C."/>
            <person name="Ding S.J."/>
            <person name="Wang X.J."/>
            <person name="Zhu J.G."/>
            <person name="Ruan X.D."/>
            <person name="Zhao L."/>
            <person name="Wei J.T."/>
            <person name="Ye R.Z."/>
            <person name="Que T.C."/>
            <person name="Du C.H."/>
            <person name="Zhou Y.H."/>
            <person name="Cheng J.X."/>
            <person name="Dai P.F."/>
            <person name="Guo W.B."/>
            <person name="Han X.H."/>
            <person name="Huang E.J."/>
            <person name="Li L.F."/>
            <person name="Wei W."/>
            <person name="Gao Y.C."/>
            <person name="Liu J.Z."/>
            <person name="Shao H.Z."/>
            <person name="Wang X."/>
            <person name="Wang C.C."/>
            <person name="Yang T.C."/>
            <person name="Huo Q.B."/>
            <person name="Li W."/>
            <person name="Chen H.Y."/>
            <person name="Chen S.E."/>
            <person name="Zhou L.G."/>
            <person name="Ni X.B."/>
            <person name="Tian J.H."/>
            <person name="Sheng Y."/>
            <person name="Liu T."/>
            <person name="Pan Y.S."/>
            <person name="Xia L.Y."/>
            <person name="Li J."/>
            <person name="Zhao F."/>
            <person name="Cao W.C."/>
        </authorList>
    </citation>
    <scope>NUCLEOTIDE SEQUENCE [LARGE SCALE GENOMIC DNA]</scope>
    <source>
        <strain evidence="1">Iper-2018</strain>
    </source>
</reference>
<proteinExistence type="predicted"/>
<organism evidence="1 2">
    <name type="scientific">Ixodes persulcatus</name>
    <name type="common">Taiga tick</name>
    <dbReference type="NCBI Taxonomy" id="34615"/>
    <lineage>
        <taxon>Eukaryota</taxon>
        <taxon>Metazoa</taxon>
        <taxon>Ecdysozoa</taxon>
        <taxon>Arthropoda</taxon>
        <taxon>Chelicerata</taxon>
        <taxon>Arachnida</taxon>
        <taxon>Acari</taxon>
        <taxon>Parasitiformes</taxon>
        <taxon>Ixodida</taxon>
        <taxon>Ixodoidea</taxon>
        <taxon>Ixodidae</taxon>
        <taxon>Ixodinae</taxon>
        <taxon>Ixodes</taxon>
    </lineage>
</organism>
<dbReference type="Proteomes" id="UP000805193">
    <property type="component" value="Unassembled WGS sequence"/>
</dbReference>
<gene>
    <name evidence="1" type="ORF">HPB47_028086</name>
</gene>
<protein>
    <submittedName>
        <fullName evidence="1">Uncharacterized protein</fullName>
    </submittedName>
</protein>
<evidence type="ECO:0000313" key="1">
    <source>
        <dbReference type="EMBL" id="KAG0424719.1"/>
    </source>
</evidence>
<evidence type="ECO:0000313" key="2">
    <source>
        <dbReference type="Proteomes" id="UP000805193"/>
    </source>
</evidence>
<feature type="non-terminal residue" evidence="1">
    <location>
        <position position="1"/>
    </location>
</feature>